<dbReference type="KEGG" id="htx:EKK97_06540"/>
<dbReference type="EMBL" id="CP035042">
    <property type="protein sequence ID" value="QHC49340.1"/>
    <property type="molecule type" value="Genomic_DNA"/>
</dbReference>
<keyword evidence="1" id="KW-0472">Membrane</keyword>
<evidence type="ECO:0000256" key="1">
    <source>
        <dbReference type="SAM" id="Phobius"/>
    </source>
</evidence>
<sequence length="259" mass="29137">MSLFTVTTALEDTQATTFTQVPSVSAPAADFAALLSPFTPDSLANGFSTLIGALVGAMLAYLLQRRFQQLKEHNAALMAAHRLMFSLLQQINTIVLIQRDNVFDEINNPGRFISIPATPPYDTRKNILELLELEFLLQEAEGRNLLYDFYIAQENYIEALNQWNLRSSFHLEYLQPALAASGIQNGSLATSETMRNALGDQTYFHAINATDNCILTLQRAFEKLAPLKASIRSYLVKRFKTNDFIDFNFPDTWGLMENP</sequence>
<reference evidence="2 3" key="1">
    <citation type="submission" date="2019-01" db="EMBL/GenBank/DDBJ databases">
        <title>Complete genome of a denitifying bacterium Halomons sp. BC-M4-5.</title>
        <authorList>
            <person name="Wang L."/>
            <person name="Shao Z."/>
        </authorList>
    </citation>
    <scope>NUCLEOTIDE SEQUENCE [LARGE SCALE GENOMIC DNA]</scope>
    <source>
        <strain evidence="2 3">BC-M4-5</strain>
    </source>
</reference>
<feature type="transmembrane region" description="Helical" evidence="1">
    <location>
        <begin position="44"/>
        <end position="63"/>
    </location>
</feature>
<evidence type="ECO:0000313" key="3">
    <source>
        <dbReference type="Proteomes" id="UP000464013"/>
    </source>
</evidence>
<dbReference type="RefSeq" id="WP_159550468.1">
    <property type="nucleotide sequence ID" value="NZ_CP035042.1"/>
</dbReference>
<keyword evidence="1" id="KW-1133">Transmembrane helix</keyword>
<evidence type="ECO:0000313" key="2">
    <source>
        <dbReference type="EMBL" id="QHC49340.1"/>
    </source>
</evidence>
<organism evidence="2 3">
    <name type="scientific">Billgrantia tianxiuensis</name>
    <dbReference type="NCBI Taxonomy" id="2497861"/>
    <lineage>
        <taxon>Bacteria</taxon>
        <taxon>Pseudomonadati</taxon>
        <taxon>Pseudomonadota</taxon>
        <taxon>Gammaproteobacteria</taxon>
        <taxon>Oceanospirillales</taxon>
        <taxon>Halomonadaceae</taxon>
        <taxon>Billgrantia</taxon>
    </lineage>
</organism>
<proteinExistence type="predicted"/>
<dbReference type="AlphaFoldDB" id="A0A6I6SNB1"/>
<keyword evidence="3" id="KW-1185">Reference proteome</keyword>
<keyword evidence="1" id="KW-0812">Transmembrane</keyword>
<dbReference type="Proteomes" id="UP000464013">
    <property type="component" value="Chromosome"/>
</dbReference>
<accession>A0A6I6SNB1</accession>
<name>A0A6I6SNB1_9GAMM</name>
<protein>
    <submittedName>
        <fullName evidence="2">Uncharacterized protein</fullName>
    </submittedName>
</protein>
<gene>
    <name evidence="2" type="ORF">EKK97_06540</name>
</gene>